<evidence type="ECO:0000259" key="2">
    <source>
        <dbReference type="Pfam" id="PF01557"/>
    </source>
</evidence>
<dbReference type="InterPro" id="IPR050772">
    <property type="entry name" value="Hydratase-Decarb/MhpD_sf"/>
</dbReference>
<feature type="domain" description="Fumarylacetoacetase-like C-terminal" evidence="2">
    <location>
        <begin position="82"/>
        <end position="249"/>
    </location>
</feature>
<dbReference type="OrthoDB" id="9792137at2"/>
<dbReference type="PANTHER" id="PTHR30143:SF0">
    <property type="entry name" value="2-KETO-4-PENTENOATE HYDRATASE"/>
    <property type="match status" value="1"/>
</dbReference>
<dbReference type="Gene3D" id="3.90.850.10">
    <property type="entry name" value="Fumarylacetoacetase-like, C-terminal domain"/>
    <property type="match status" value="1"/>
</dbReference>
<evidence type="ECO:0000313" key="4">
    <source>
        <dbReference type="Proteomes" id="UP000292781"/>
    </source>
</evidence>
<reference evidence="3 4" key="1">
    <citation type="submission" date="2019-02" db="EMBL/GenBank/DDBJ databases">
        <title>Siculibacillus lacustris gen. nov., sp. nov., a new rosette-forming bacterium isolated from a freshwater crater lake (Lake St. Ana, Romania).</title>
        <authorList>
            <person name="Felfoldi T."/>
            <person name="Marton Z."/>
            <person name="Szabo A."/>
            <person name="Mentes A."/>
            <person name="Boka K."/>
            <person name="Marialigeti K."/>
            <person name="Mathe I."/>
            <person name="Koncz M."/>
            <person name="Schumann P."/>
            <person name="Toth E."/>
        </authorList>
    </citation>
    <scope>NUCLEOTIDE SEQUENCE [LARGE SCALE GENOMIC DNA]</scope>
    <source>
        <strain evidence="3 4">SA-279</strain>
    </source>
</reference>
<accession>A0A4Q9VQD9</accession>
<keyword evidence="1" id="KW-0456">Lyase</keyword>
<keyword evidence="4" id="KW-1185">Reference proteome</keyword>
<dbReference type="AlphaFoldDB" id="A0A4Q9VQD9"/>
<evidence type="ECO:0000313" key="3">
    <source>
        <dbReference type="EMBL" id="TBW38036.1"/>
    </source>
</evidence>
<dbReference type="Pfam" id="PF01557">
    <property type="entry name" value="FAA_hydrolase"/>
    <property type="match status" value="1"/>
</dbReference>
<dbReference type="Proteomes" id="UP000292781">
    <property type="component" value="Unassembled WGS sequence"/>
</dbReference>
<gene>
    <name evidence="3" type="ORF">EYW49_10565</name>
</gene>
<sequence>MNDLSSLQRLAAVLAAARRDGVKLQSVDPDLVPLDDAGADAVQDLVLAGAGAIGAYKVFQVADGPGCLGQIPAARILASPAPLPAVDGLKVEAEIAFLVGAGLPGRADGAPYRAEEVADALSGAFAALEIVESAFVEAPKPAPLLARADNMSNWGLITSPVVAEWQILPLETVAVRLEIDGRVIVDRRGGHPSGDPFHPMVWLANELVRRGRGLRAGQMVTTGAFGGSHPIRPGETAIATIEGFAPVSCRLG</sequence>
<dbReference type="RefSeq" id="WP_131309367.1">
    <property type="nucleotide sequence ID" value="NZ_SJFN01000013.1"/>
</dbReference>
<evidence type="ECO:0000256" key="1">
    <source>
        <dbReference type="ARBA" id="ARBA00023239"/>
    </source>
</evidence>
<dbReference type="SUPFAM" id="SSF56529">
    <property type="entry name" value="FAH"/>
    <property type="match status" value="1"/>
</dbReference>
<dbReference type="InterPro" id="IPR036663">
    <property type="entry name" value="Fumarylacetoacetase_C_sf"/>
</dbReference>
<dbReference type="EMBL" id="SJFN01000013">
    <property type="protein sequence ID" value="TBW38036.1"/>
    <property type="molecule type" value="Genomic_DNA"/>
</dbReference>
<protein>
    <recommendedName>
        <fullName evidence="2">Fumarylacetoacetase-like C-terminal domain-containing protein</fullName>
    </recommendedName>
</protein>
<comment type="caution">
    <text evidence="3">The sequence shown here is derived from an EMBL/GenBank/DDBJ whole genome shotgun (WGS) entry which is preliminary data.</text>
</comment>
<dbReference type="PANTHER" id="PTHR30143">
    <property type="entry name" value="ACID HYDRATASE"/>
    <property type="match status" value="1"/>
</dbReference>
<organism evidence="3 4">
    <name type="scientific">Siculibacillus lacustris</name>
    <dbReference type="NCBI Taxonomy" id="1549641"/>
    <lineage>
        <taxon>Bacteria</taxon>
        <taxon>Pseudomonadati</taxon>
        <taxon>Pseudomonadota</taxon>
        <taxon>Alphaproteobacteria</taxon>
        <taxon>Hyphomicrobiales</taxon>
        <taxon>Ancalomicrobiaceae</taxon>
        <taxon>Siculibacillus</taxon>
    </lineage>
</organism>
<name>A0A4Q9VQD9_9HYPH</name>
<dbReference type="InterPro" id="IPR011234">
    <property type="entry name" value="Fumarylacetoacetase-like_C"/>
</dbReference>
<dbReference type="GO" id="GO:0005737">
    <property type="term" value="C:cytoplasm"/>
    <property type="evidence" value="ECO:0007669"/>
    <property type="project" value="TreeGrafter"/>
</dbReference>
<dbReference type="GO" id="GO:0008684">
    <property type="term" value="F:2-oxopent-4-enoate hydratase activity"/>
    <property type="evidence" value="ECO:0007669"/>
    <property type="project" value="TreeGrafter"/>
</dbReference>
<proteinExistence type="predicted"/>